<accession>A0AAV5IRF1</accession>
<reference evidence="2 3" key="1">
    <citation type="journal article" date="2021" name="Commun. Biol.">
        <title>The genome of Shorea leprosula (Dipterocarpaceae) highlights the ecological relevance of drought in aseasonal tropical rainforests.</title>
        <authorList>
            <person name="Ng K.K.S."/>
            <person name="Kobayashi M.J."/>
            <person name="Fawcett J.A."/>
            <person name="Hatakeyama M."/>
            <person name="Paape T."/>
            <person name="Ng C.H."/>
            <person name="Ang C.C."/>
            <person name="Tnah L.H."/>
            <person name="Lee C.T."/>
            <person name="Nishiyama T."/>
            <person name="Sese J."/>
            <person name="O'Brien M.J."/>
            <person name="Copetti D."/>
            <person name="Mohd Noor M.I."/>
            <person name="Ong R.C."/>
            <person name="Putra M."/>
            <person name="Sireger I.Z."/>
            <person name="Indrioko S."/>
            <person name="Kosugi Y."/>
            <person name="Izuno A."/>
            <person name="Isagi Y."/>
            <person name="Lee S.L."/>
            <person name="Shimizu K.K."/>
        </authorList>
    </citation>
    <scope>NUCLEOTIDE SEQUENCE [LARGE SCALE GENOMIC DNA]</scope>
    <source>
        <strain evidence="2">214</strain>
    </source>
</reference>
<dbReference type="Proteomes" id="UP001054252">
    <property type="component" value="Unassembled WGS sequence"/>
</dbReference>
<feature type="region of interest" description="Disordered" evidence="1">
    <location>
        <begin position="292"/>
        <end position="344"/>
    </location>
</feature>
<organism evidence="2 3">
    <name type="scientific">Rubroshorea leprosula</name>
    <dbReference type="NCBI Taxonomy" id="152421"/>
    <lineage>
        <taxon>Eukaryota</taxon>
        <taxon>Viridiplantae</taxon>
        <taxon>Streptophyta</taxon>
        <taxon>Embryophyta</taxon>
        <taxon>Tracheophyta</taxon>
        <taxon>Spermatophyta</taxon>
        <taxon>Magnoliopsida</taxon>
        <taxon>eudicotyledons</taxon>
        <taxon>Gunneridae</taxon>
        <taxon>Pentapetalae</taxon>
        <taxon>rosids</taxon>
        <taxon>malvids</taxon>
        <taxon>Malvales</taxon>
        <taxon>Dipterocarpaceae</taxon>
        <taxon>Rubroshorea</taxon>
    </lineage>
</organism>
<evidence type="ECO:0000313" key="3">
    <source>
        <dbReference type="Proteomes" id="UP001054252"/>
    </source>
</evidence>
<comment type="caution">
    <text evidence="2">The sequence shown here is derived from an EMBL/GenBank/DDBJ whole genome shotgun (WGS) entry which is preliminary data.</text>
</comment>
<keyword evidence="3" id="KW-1185">Reference proteome</keyword>
<proteinExistence type="predicted"/>
<dbReference type="InterPro" id="IPR043502">
    <property type="entry name" value="DNA/RNA_pol_sf"/>
</dbReference>
<dbReference type="PANTHER" id="PTHR11439">
    <property type="entry name" value="GAG-POL-RELATED RETROTRANSPOSON"/>
    <property type="match status" value="1"/>
</dbReference>
<feature type="compositionally biased region" description="Polar residues" evidence="1">
    <location>
        <begin position="315"/>
        <end position="324"/>
    </location>
</feature>
<dbReference type="EMBL" id="BPVZ01000017">
    <property type="protein sequence ID" value="GKV01425.1"/>
    <property type="molecule type" value="Genomic_DNA"/>
</dbReference>
<feature type="compositionally biased region" description="Low complexity" evidence="1">
    <location>
        <begin position="325"/>
        <end position="337"/>
    </location>
</feature>
<dbReference type="PANTHER" id="PTHR11439:SF467">
    <property type="entry name" value="INTEGRASE CATALYTIC DOMAIN-CONTAINING PROTEIN"/>
    <property type="match status" value="1"/>
</dbReference>
<name>A0AAV5IRF1_9ROSI</name>
<dbReference type="SUPFAM" id="SSF56672">
    <property type="entry name" value="DNA/RNA polymerases"/>
    <property type="match status" value="1"/>
</dbReference>
<evidence type="ECO:0000256" key="1">
    <source>
        <dbReference type="SAM" id="MobiDB-lite"/>
    </source>
</evidence>
<gene>
    <name evidence="2" type="ORF">SLEP1_g13979</name>
</gene>
<dbReference type="AlphaFoldDB" id="A0AAV5IRF1"/>
<feature type="compositionally biased region" description="Polar residues" evidence="1">
    <location>
        <begin position="292"/>
        <end position="306"/>
    </location>
</feature>
<protein>
    <submittedName>
        <fullName evidence="2">Uncharacterized protein</fullName>
    </submittedName>
</protein>
<sequence length="594" mass="65476">MPPSLPHGEEYSWNLHPHGGKIREAPQVVEEIAISKAITDYLRMIKELIDRISRAEKIALSNSTIQVHFLNGLRSEYREFKASIQARDEPPLSFKDLQDRLLAYEESLQREDSGQELQAPLMAQFAATNSKNCPDLRNHAHVGNFAFTSRKAGNDWWIDSGAFDHVTLDLSNLALHSEYNGPEELFIGDGSGSHHGSNASSRAQSSWRVPSTHPRLFYSRHVVLDEHDFFYKKSPTLALDGGTQSSYSPSKLVVISPSGTISPQACFHGAAHPRDNQVSSSITHPSSLIPTMVQSSTHLPSPSTIHVPSHPITGTDPSHTSLRPSSSTQPTSNTSTSAHSISGPLTTTDSLATFTSSHPTQYIRELLVKFGMSDAKPVQSPMATVSLHLHQGNQLSDAQPYRQLVGSLQYLALTRLDISFAVNKLSQFLRAPSDAGDKDTYHSTTGYVVFLSSNPISWHACKQKSIARSSTEAEYRALAVASSELVWIKHFLHELGHPVSECPAIYYDNVGATHLSSNPVLHTRMRHIAIDLHFVRELVDRKVLRVSHISTLDQSADVLTKPLSTCCFAQLRRKIGVTNGSSILRGHIKETTSD</sequence>
<dbReference type="CDD" id="cd09272">
    <property type="entry name" value="RNase_HI_RT_Ty1"/>
    <property type="match status" value="1"/>
</dbReference>
<feature type="region of interest" description="Disordered" evidence="1">
    <location>
        <begin position="186"/>
        <end position="206"/>
    </location>
</feature>
<evidence type="ECO:0000313" key="2">
    <source>
        <dbReference type="EMBL" id="GKV01425.1"/>
    </source>
</evidence>